<dbReference type="PANTHER" id="PTHR24421">
    <property type="entry name" value="NITRATE/NITRITE SENSOR PROTEIN NARX-RELATED"/>
    <property type="match status" value="1"/>
</dbReference>
<dbReference type="RefSeq" id="WP_108736023.1">
    <property type="nucleotide sequence ID" value="NZ_CP020919.1"/>
</dbReference>
<reference evidence="11 12" key="1">
    <citation type="submission" date="2017-04" db="EMBL/GenBank/DDBJ databases">
        <title>Complete genome sequence of Flavobacterium kingsejong AJ004.</title>
        <authorList>
            <person name="Lee P.C."/>
        </authorList>
    </citation>
    <scope>NUCLEOTIDE SEQUENCE [LARGE SCALE GENOMIC DNA]</scope>
    <source>
        <strain evidence="11 12">AJ004</strain>
    </source>
</reference>
<accession>A0A2S1LL05</accession>
<evidence type="ECO:0000256" key="1">
    <source>
        <dbReference type="ARBA" id="ARBA00000085"/>
    </source>
</evidence>
<evidence type="ECO:0000259" key="10">
    <source>
        <dbReference type="Pfam" id="PF07730"/>
    </source>
</evidence>
<keyword evidence="4" id="KW-0808">Transferase</keyword>
<keyword evidence="3" id="KW-0597">Phosphoprotein</keyword>
<evidence type="ECO:0000256" key="7">
    <source>
        <dbReference type="ARBA" id="ARBA00022840"/>
    </source>
</evidence>
<dbReference type="InterPro" id="IPR050482">
    <property type="entry name" value="Sensor_HK_TwoCompSys"/>
</dbReference>
<evidence type="ECO:0000256" key="9">
    <source>
        <dbReference type="SAM" id="Phobius"/>
    </source>
</evidence>
<dbReference type="Pfam" id="PF07730">
    <property type="entry name" value="HisKA_3"/>
    <property type="match status" value="1"/>
</dbReference>
<keyword evidence="7" id="KW-0067">ATP-binding</keyword>
<dbReference type="EMBL" id="CP020919">
    <property type="protein sequence ID" value="AWG24379.1"/>
    <property type="molecule type" value="Genomic_DNA"/>
</dbReference>
<dbReference type="GO" id="GO:0046983">
    <property type="term" value="F:protein dimerization activity"/>
    <property type="evidence" value="ECO:0007669"/>
    <property type="project" value="InterPro"/>
</dbReference>
<dbReference type="OrthoDB" id="9778366at2"/>
<evidence type="ECO:0000256" key="6">
    <source>
        <dbReference type="ARBA" id="ARBA00022777"/>
    </source>
</evidence>
<dbReference type="GO" id="GO:0005524">
    <property type="term" value="F:ATP binding"/>
    <property type="evidence" value="ECO:0007669"/>
    <property type="project" value="UniProtKB-KW"/>
</dbReference>
<name>A0A2S1LL05_9FLAO</name>
<dbReference type="GO" id="GO:0000155">
    <property type="term" value="F:phosphorelay sensor kinase activity"/>
    <property type="evidence" value="ECO:0007669"/>
    <property type="project" value="InterPro"/>
</dbReference>
<dbReference type="KEGG" id="fki:FK004_03600"/>
<feature type="transmembrane region" description="Helical" evidence="9">
    <location>
        <begin position="12"/>
        <end position="33"/>
    </location>
</feature>
<keyword evidence="9" id="KW-1133">Transmembrane helix</keyword>
<dbReference type="PANTHER" id="PTHR24421:SF10">
    <property type="entry name" value="NITRATE_NITRITE SENSOR PROTEIN NARQ"/>
    <property type="match status" value="1"/>
</dbReference>
<dbReference type="InterPro" id="IPR011712">
    <property type="entry name" value="Sig_transdc_His_kin_sub3_dim/P"/>
</dbReference>
<feature type="domain" description="Signal transduction histidine kinase subgroup 3 dimerisation and phosphoacceptor" evidence="10">
    <location>
        <begin position="68"/>
        <end position="120"/>
    </location>
</feature>
<comment type="catalytic activity">
    <reaction evidence="1">
        <text>ATP + protein L-histidine = ADP + protein N-phospho-L-histidine.</text>
        <dbReference type="EC" id="2.7.13.3"/>
    </reaction>
</comment>
<evidence type="ECO:0000313" key="12">
    <source>
        <dbReference type="Proteomes" id="UP000244677"/>
    </source>
</evidence>
<proteinExistence type="predicted"/>
<keyword evidence="5" id="KW-0547">Nucleotide-binding</keyword>
<keyword evidence="8" id="KW-0902">Two-component regulatory system</keyword>
<evidence type="ECO:0000256" key="2">
    <source>
        <dbReference type="ARBA" id="ARBA00012438"/>
    </source>
</evidence>
<evidence type="ECO:0000256" key="4">
    <source>
        <dbReference type="ARBA" id="ARBA00022679"/>
    </source>
</evidence>
<protein>
    <recommendedName>
        <fullName evidence="2">histidine kinase</fullName>
        <ecNumber evidence="2">2.7.13.3</ecNumber>
    </recommendedName>
</protein>
<keyword evidence="6" id="KW-0418">Kinase</keyword>
<evidence type="ECO:0000256" key="8">
    <source>
        <dbReference type="ARBA" id="ARBA00023012"/>
    </source>
</evidence>
<keyword evidence="9" id="KW-0812">Transmembrane</keyword>
<keyword evidence="9" id="KW-0472">Membrane</keyword>
<sequence>MEKWQDPQTIAPWIVIVILLIFLLVFSIIRLVYTGFKRMVENQLKESKMQLDHQKKLQETNIIVQENERRRFAADLHDTLIGKLTVLRIRNQLVHDQSETDRLLNDCIEEARRISHDLSPPMLEHTSFHELIYGLIAPWEKNTTIAFRQDIRSEVDFPVRSKIQLTRIFRS</sequence>
<dbReference type="GO" id="GO:0016020">
    <property type="term" value="C:membrane"/>
    <property type="evidence" value="ECO:0007669"/>
    <property type="project" value="InterPro"/>
</dbReference>
<evidence type="ECO:0000256" key="3">
    <source>
        <dbReference type="ARBA" id="ARBA00022553"/>
    </source>
</evidence>
<dbReference type="AlphaFoldDB" id="A0A2S1LL05"/>
<dbReference type="EC" id="2.7.13.3" evidence="2"/>
<organism evidence="11 12">
    <name type="scientific">Flavobacterium kingsejongi</name>
    <dbReference type="NCBI Taxonomy" id="1678728"/>
    <lineage>
        <taxon>Bacteria</taxon>
        <taxon>Pseudomonadati</taxon>
        <taxon>Bacteroidota</taxon>
        <taxon>Flavobacteriia</taxon>
        <taxon>Flavobacteriales</taxon>
        <taxon>Flavobacteriaceae</taxon>
        <taxon>Flavobacterium</taxon>
    </lineage>
</organism>
<dbReference type="Proteomes" id="UP000244677">
    <property type="component" value="Chromosome"/>
</dbReference>
<keyword evidence="12" id="KW-1185">Reference proteome</keyword>
<dbReference type="Gene3D" id="1.20.5.1930">
    <property type="match status" value="1"/>
</dbReference>
<evidence type="ECO:0000313" key="11">
    <source>
        <dbReference type="EMBL" id="AWG24379.1"/>
    </source>
</evidence>
<evidence type="ECO:0000256" key="5">
    <source>
        <dbReference type="ARBA" id="ARBA00022741"/>
    </source>
</evidence>
<gene>
    <name evidence="11" type="ORF">FK004_03600</name>
</gene>